<evidence type="ECO:0000313" key="4">
    <source>
        <dbReference type="Proteomes" id="UP001140513"/>
    </source>
</evidence>
<protein>
    <submittedName>
        <fullName evidence="3">Uncharacterized protein</fullName>
    </submittedName>
</protein>
<dbReference type="Proteomes" id="UP001140513">
    <property type="component" value="Unassembled WGS sequence"/>
</dbReference>
<name>A0A9W8XJ50_9PLEO</name>
<dbReference type="EMBL" id="JAPEUX010000005">
    <property type="protein sequence ID" value="KAJ4352245.1"/>
    <property type="molecule type" value="Genomic_DNA"/>
</dbReference>
<feature type="region of interest" description="Disordered" evidence="1">
    <location>
        <begin position="248"/>
        <end position="269"/>
    </location>
</feature>
<keyword evidence="2" id="KW-0472">Membrane</keyword>
<dbReference type="PANTHER" id="PTHR42029:SF3">
    <property type="entry name" value="AN04G07800"/>
    <property type="match status" value="1"/>
</dbReference>
<feature type="transmembrane region" description="Helical" evidence="2">
    <location>
        <begin position="65"/>
        <end position="87"/>
    </location>
</feature>
<evidence type="ECO:0000256" key="2">
    <source>
        <dbReference type="SAM" id="Phobius"/>
    </source>
</evidence>
<feature type="compositionally biased region" description="Basic and acidic residues" evidence="1">
    <location>
        <begin position="258"/>
        <end position="269"/>
    </location>
</feature>
<gene>
    <name evidence="3" type="ORF">N0V89_007592</name>
</gene>
<dbReference type="AlphaFoldDB" id="A0A9W8XJ50"/>
<proteinExistence type="predicted"/>
<evidence type="ECO:0000313" key="3">
    <source>
        <dbReference type="EMBL" id="KAJ4352245.1"/>
    </source>
</evidence>
<feature type="transmembrane region" description="Helical" evidence="2">
    <location>
        <begin position="131"/>
        <end position="154"/>
    </location>
</feature>
<accession>A0A9W8XJ50</accession>
<keyword evidence="2" id="KW-1133">Transmembrane helix</keyword>
<dbReference type="OrthoDB" id="5420247at2759"/>
<keyword evidence="4" id="KW-1185">Reference proteome</keyword>
<evidence type="ECO:0000256" key="1">
    <source>
        <dbReference type="SAM" id="MobiDB-lite"/>
    </source>
</evidence>
<sequence length="323" mass="37079">MRRGVLLHKLFLALWRGFWLFPPYPIYSWWLSVGGMLLDASWSIHNVIAWMKVAPFLPHRTSQAFIWTLILAQPFWIMEIYANFAYFHGWNDLFLKTRPWEALCRDPWWIISSSVLFWKIKMQYDMRLKEIVVISPRFGIMMLAAILSVIFFILDIISATNTLDLGLPSGINPFWKVSSVFKCLMDCVVLDDFKTAMDRLRAYKISHLGSFAQDTNSTRIDYAGDLVRTWEEVAADAQRRSEAISFGGGALVGNNHPTEAEPGRGTLEHRYPSQVHTIVPSSPDSEPSSFGNGTFSEIFYHEDMNLDPLEDDPTQRPKPAHVN</sequence>
<keyword evidence="2" id="KW-0812">Transmembrane</keyword>
<organism evidence="3 4">
    <name type="scientific">Didymosphaeria variabile</name>
    <dbReference type="NCBI Taxonomy" id="1932322"/>
    <lineage>
        <taxon>Eukaryota</taxon>
        <taxon>Fungi</taxon>
        <taxon>Dikarya</taxon>
        <taxon>Ascomycota</taxon>
        <taxon>Pezizomycotina</taxon>
        <taxon>Dothideomycetes</taxon>
        <taxon>Pleosporomycetidae</taxon>
        <taxon>Pleosporales</taxon>
        <taxon>Massarineae</taxon>
        <taxon>Didymosphaeriaceae</taxon>
        <taxon>Didymosphaeria</taxon>
    </lineage>
</organism>
<reference evidence="3" key="1">
    <citation type="submission" date="2022-10" db="EMBL/GenBank/DDBJ databases">
        <title>Tapping the CABI collections for fungal endophytes: first genome assemblies for Collariella, Neodidymelliopsis, Ascochyta clinopodiicola, Didymella pomorum, Didymosphaeria variabile, Neocosmospora piperis and Neocucurbitaria cava.</title>
        <authorList>
            <person name="Hill R."/>
        </authorList>
    </citation>
    <scope>NUCLEOTIDE SEQUENCE</scope>
    <source>
        <strain evidence="3">IMI 356815</strain>
    </source>
</reference>
<dbReference type="RefSeq" id="XP_056070601.1">
    <property type="nucleotide sequence ID" value="XM_056216354.1"/>
</dbReference>
<comment type="caution">
    <text evidence="3">The sequence shown here is derived from an EMBL/GenBank/DDBJ whole genome shotgun (WGS) entry which is preliminary data.</text>
</comment>
<dbReference type="GeneID" id="80911122"/>
<dbReference type="PANTHER" id="PTHR42029">
    <property type="entry name" value="AN04G07800"/>
    <property type="match status" value="1"/>
</dbReference>